<dbReference type="EMBL" id="JAHUZE010000001">
    <property type="protein sequence ID" value="MBV7377306.1"/>
    <property type="molecule type" value="Genomic_DNA"/>
</dbReference>
<accession>A0ABS6SYB3</accession>
<reference evidence="3 4" key="1">
    <citation type="submission" date="2021-05" db="EMBL/GenBank/DDBJ databases">
        <title>Culturable bacteria isolated from Daya Bay.</title>
        <authorList>
            <person name="Zheng W."/>
            <person name="Yu S."/>
            <person name="Huang Y."/>
        </authorList>
    </citation>
    <scope>NUCLEOTIDE SEQUENCE [LARGE SCALE GENOMIC DNA]</scope>
    <source>
        <strain evidence="3 4">DP4N28-5</strain>
    </source>
</reference>
<evidence type="ECO:0000313" key="4">
    <source>
        <dbReference type="Proteomes" id="UP000756530"/>
    </source>
</evidence>
<protein>
    <submittedName>
        <fullName evidence="3">DUF3859 domain-containing protein</fullName>
    </submittedName>
</protein>
<organism evidence="3 4">
    <name type="scientific">Maritimibacter dapengensis</name>
    <dbReference type="NCBI Taxonomy" id="2836868"/>
    <lineage>
        <taxon>Bacteria</taxon>
        <taxon>Pseudomonadati</taxon>
        <taxon>Pseudomonadota</taxon>
        <taxon>Alphaproteobacteria</taxon>
        <taxon>Rhodobacterales</taxon>
        <taxon>Roseobacteraceae</taxon>
        <taxon>Maritimibacter</taxon>
    </lineage>
</organism>
<gene>
    <name evidence="3" type="ORF">KJP28_00100</name>
</gene>
<dbReference type="RefSeq" id="WP_218390200.1">
    <property type="nucleotide sequence ID" value="NZ_JAHUZE010000001.1"/>
</dbReference>
<comment type="caution">
    <text evidence="3">The sequence shown here is derived from an EMBL/GenBank/DDBJ whole genome shotgun (WGS) entry which is preliminary data.</text>
</comment>
<evidence type="ECO:0000256" key="1">
    <source>
        <dbReference type="SAM" id="SignalP"/>
    </source>
</evidence>
<proteinExistence type="predicted"/>
<keyword evidence="1" id="KW-0732">Signal</keyword>
<feature type="chain" id="PRO_5047369638" evidence="1">
    <location>
        <begin position="28"/>
        <end position="187"/>
    </location>
</feature>
<feature type="domain" description="DUF3859" evidence="2">
    <location>
        <begin position="34"/>
        <end position="167"/>
    </location>
</feature>
<evidence type="ECO:0000259" key="2">
    <source>
        <dbReference type="Pfam" id="PF12975"/>
    </source>
</evidence>
<keyword evidence="4" id="KW-1185">Reference proteome</keyword>
<name>A0ABS6SYB3_9RHOB</name>
<dbReference type="InterPro" id="IPR024331">
    <property type="entry name" value="DUF3859"/>
</dbReference>
<dbReference type="Pfam" id="PF12975">
    <property type="entry name" value="DUF3859"/>
    <property type="match status" value="1"/>
</dbReference>
<feature type="signal peptide" evidence="1">
    <location>
        <begin position="1"/>
        <end position="27"/>
    </location>
</feature>
<sequence>MTLVANILKRLAFTGGAFAFMAGVAIAQEGDFVKPPLELIEAGVFCPIESAGTEAAPNTERGYIDLIEGDAPADFITTIVPGELEMAFGMRYKLEDGAGSANVLVTTLHPPFGNPPVTREEWVNTVWDDTPSVTLFRFDDAYEIQLGEWRMELRLGDEVVLRQTFFVIPPEESLVRLDKCTGPAIIS</sequence>
<dbReference type="Proteomes" id="UP000756530">
    <property type="component" value="Unassembled WGS sequence"/>
</dbReference>
<evidence type="ECO:0000313" key="3">
    <source>
        <dbReference type="EMBL" id="MBV7377306.1"/>
    </source>
</evidence>